<keyword evidence="2" id="KW-0560">Oxidoreductase</keyword>
<dbReference type="PANTHER" id="PTHR10696:SF56">
    <property type="entry name" value="TAUD_TFDA-LIKE DOMAIN-CONTAINING PROTEIN"/>
    <property type="match status" value="1"/>
</dbReference>
<evidence type="ECO:0000259" key="4">
    <source>
        <dbReference type="Pfam" id="PF02668"/>
    </source>
</evidence>
<dbReference type="InterPro" id="IPR050411">
    <property type="entry name" value="AlphaKG_dependent_hydroxylases"/>
</dbReference>
<evidence type="ECO:0000313" key="5">
    <source>
        <dbReference type="EMBL" id="AWK84838.1"/>
    </source>
</evidence>
<dbReference type="GO" id="GO:0016706">
    <property type="term" value="F:2-oxoglutarate-dependent dioxygenase activity"/>
    <property type="evidence" value="ECO:0007669"/>
    <property type="project" value="UniProtKB-ARBA"/>
</dbReference>
<dbReference type="InterPro" id="IPR003819">
    <property type="entry name" value="TauD/TfdA-like"/>
</dbReference>
<evidence type="ECO:0000256" key="3">
    <source>
        <dbReference type="ARBA" id="ARBA00023194"/>
    </source>
</evidence>
<dbReference type="RefSeq" id="WP_109323562.1">
    <property type="nucleotide sequence ID" value="NZ_CP029352.1"/>
</dbReference>
<feature type="domain" description="TauD/TfdA-like" evidence="4">
    <location>
        <begin position="96"/>
        <end position="313"/>
    </location>
</feature>
<dbReference type="AlphaFoldDB" id="A0A2S2CK06"/>
<organism evidence="5 6">
    <name type="scientific">Azospirillum thermophilum</name>
    <dbReference type="NCBI Taxonomy" id="2202148"/>
    <lineage>
        <taxon>Bacteria</taxon>
        <taxon>Pseudomonadati</taxon>
        <taxon>Pseudomonadota</taxon>
        <taxon>Alphaproteobacteria</taxon>
        <taxon>Rhodospirillales</taxon>
        <taxon>Azospirillaceae</taxon>
        <taxon>Azospirillum</taxon>
    </lineage>
</organism>
<protein>
    <recommendedName>
        <fullName evidence="4">TauD/TfdA-like domain-containing protein</fullName>
    </recommendedName>
</protein>
<reference evidence="6" key="1">
    <citation type="submission" date="2018-05" db="EMBL/GenBank/DDBJ databases">
        <title>Azospirillum thermophila sp. nov., a novel isolated from hot spring.</title>
        <authorList>
            <person name="Zhao Z."/>
        </authorList>
    </citation>
    <scope>NUCLEOTIDE SEQUENCE [LARGE SCALE GENOMIC DNA]</scope>
    <source>
        <strain evidence="6">CFH 70021</strain>
    </source>
</reference>
<dbReference type="PANTHER" id="PTHR10696">
    <property type="entry name" value="GAMMA-BUTYROBETAINE HYDROXYLASE-RELATED"/>
    <property type="match status" value="1"/>
</dbReference>
<dbReference type="KEGG" id="azz:DEW08_00325"/>
<proteinExistence type="predicted"/>
<dbReference type="SUPFAM" id="SSF51197">
    <property type="entry name" value="Clavaminate synthase-like"/>
    <property type="match status" value="1"/>
</dbReference>
<dbReference type="GO" id="GO:0017000">
    <property type="term" value="P:antibiotic biosynthetic process"/>
    <property type="evidence" value="ECO:0007669"/>
    <property type="project" value="UniProtKB-KW"/>
</dbReference>
<dbReference type="InterPro" id="IPR042098">
    <property type="entry name" value="TauD-like_sf"/>
</dbReference>
<dbReference type="Pfam" id="PF02668">
    <property type="entry name" value="TauD"/>
    <property type="match status" value="1"/>
</dbReference>
<evidence type="ECO:0000313" key="6">
    <source>
        <dbReference type="Proteomes" id="UP000245629"/>
    </source>
</evidence>
<gene>
    <name evidence="5" type="ORF">DEW08_00325</name>
</gene>
<keyword evidence="6" id="KW-1185">Reference proteome</keyword>
<dbReference type="Gene3D" id="3.60.130.10">
    <property type="entry name" value="Clavaminate synthase-like"/>
    <property type="match status" value="1"/>
</dbReference>
<accession>A0A2S2CK06</accession>
<evidence type="ECO:0000256" key="2">
    <source>
        <dbReference type="ARBA" id="ARBA00023002"/>
    </source>
</evidence>
<dbReference type="OrthoDB" id="979809at2"/>
<sequence>MQDFMRAGVAVVAPHLVPRWDAEAAVILETLDSYHRYAAPYQEITGLRSEQVAATLRDDLRSVAPSMAAFVDHLQANLQAAGCAAFVPELGLGGFDADRRARLLYALAACIGMPSPTDARDGRIVWDVVPRRTAGDYYATFSEHDGEAAFHTDTQYYPAPERWIALYVMTPARCGGGLSILCDGEAVRDALDGPETRWARQVLEGQPLPFRVPSVFSTDRRPGVVQATVAPVFSSCPGVRYRRDTLLDGWSHFPDYRSAEAEAAVRVLEAELVRTPHAVRFAMPRDSLLVADNHRALHARTAFSDRQRHLLRIRMRGEERREAMGFPMVSTVRAEALETGR</sequence>
<keyword evidence="3" id="KW-0045">Antibiotic biosynthesis</keyword>
<comment type="cofactor">
    <cofactor evidence="1">
        <name>Fe(2+)</name>
        <dbReference type="ChEBI" id="CHEBI:29033"/>
    </cofactor>
</comment>
<dbReference type="EMBL" id="CP029352">
    <property type="protein sequence ID" value="AWK84838.1"/>
    <property type="molecule type" value="Genomic_DNA"/>
</dbReference>
<evidence type="ECO:0000256" key="1">
    <source>
        <dbReference type="ARBA" id="ARBA00001954"/>
    </source>
</evidence>
<dbReference type="Proteomes" id="UP000245629">
    <property type="component" value="Chromosome 1"/>
</dbReference>
<name>A0A2S2CK06_9PROT</name>